<feature type="signal peptide" evidence="9">
    <location>
        <begin position="1"/>
        <end position="18"/>
    </location>
</feature>
<keyword evidence="7" id="KW-0998">Cell outer membrane</keyword>
<sequence>MHRLLYLFILLAALPAPAQTVVSTVQEALDLARRNNPELANARQNRAVQDLQQATARAALLPSARAFTNFDYNYALPVQLVPAEFLGGQPGDFRQLRFGLPFFLTAGAEVNMPILNRAARADLGIVEQNLRLIDDQNLVLQDEVATQTARLYHAVLLTRSAIGLTRRNLSVADTLVQIAQNRLDKGLVEPLELNRIRTVQLNTADVLYQNELAYTRNLAQLKLLLGLAPTDSLALPENLADRPASAPIAPTGPSPLQRPQITLRQARVELARRQMERERLTLWPTLAAYARYSEQAQRDKLNFLNVDQRWFTIGVAGLQFNWPIYAGGARKASQTRTRLQLKLAEAELAYERNRQQTDTDDLRNSYNQAVRSLDLNRQHYDLSTQNVQIALVKYRSGLFAYDQYLNVFNEALSSQNRYLNNLSNVFINQTLLQIRGL</sequence>
<dbReference type="GO" id="GO:1990281">
    <property type="term" value="C:efflux pump complex"/>
    <property type="evidence" value="ECO:0007669"/>
    <property type="project" value="TreeGrafter"/>
</dbReference>
<reference evidence="10 11" key="1">
    <citation type="submission" date="2019-10" db="EMBL/GenBank/DDBJ databases">
        <title>Rudanella paleaurantiibacter sp. nov., isolated from sludge.</title>
        <authorList>
            <person name="Xu S.Q."/>
        </authorList>
    </citation>
    <scope>NUCLEOTIDE SEQUENCE [LARGE SCALE GENOMIC DNA]</scope>
    <source>
        <strain evidence="10 11">HX-22-17</strain>
    </source>
</reference>
<dbReference type="GO" id="GO:0009279">
    <property type="term" value="C:cell outer membrane"/>
    <property type="evidence" value="ECO:0007669"/>
    <property type="project" value="UniProtKB-SubCell"/>
</dbReference>
<keyword evidence="4" id="KW-1134">Transmembrane beta strand</keyword>
<comment type="subcellular location">
    <subcellularLocation>
        <location evidence="1">Cell outer membrane</location>
    </subcellularLocation>
</comment>
<dbReference type="Pfam" id="PF02321">
    <property type="entry name" value="OEP"/>
    <property type="match status" value="1"/>
</dbReference>
<evidence type="ECO:0000256" key="3">
    <source>
        <dbReference type="ARBA" id="ARBA00022448"/>
    </source>
</evidence>
<accession>A0A7J5TWB3</accession>
<dbReference type="GO" id="GO:0015562">
    <property type="term" value="F:efflux transmembrane transporter activity"/>
    <property type="evidence" value="ECO:0007669"/>
    <property type="project" value="InterPro"/>
</dbReference>
<name>A0A7J5TWB3_9BACT</name>
<evidence type="ECO:0000313" key="10">
    <source>
        <dbReference type="EMBL" id="KAB7728378.1"/>
    </source>
</evidence>
<protein>
    <submittedName>
        <fullName evidence="10">TolC family protein</fullName>
    </submittedName>
</protein>
<dbReference type="GO" id="GO:0015288">
    <property type="term" value="F:porin activity"/>
    <property type="evidence" value="ECO:0007669"/>
    <property type="project" value="TreeGrafter"/>
</dbReference>
<keyword evidence="3" id="KW-0813">Transport</keyword>
<keyword evidence="11" id="KW-1185">Reference proteome</keyword>
<dbReference type="InterPro" id="IPR003423">
    <property type="entry name" value="OMP_efflux"/>
</dbReference>
<dbReference type="InterPro" id="IPR051906">
    <property type="entry name" value="TolC-like"/>
</dbReference>
<dbReference type="AlphaFoldDB" id="A0A7J5TWB3"/>
<keyword evidence="9" id="KW-0732">Signal</keyword>
<evidence type="ECO:0000256" key="7">
    <source>
        <dbReference type="ARBA" id="ARBA00023237"/>
    </source>
</evidence>
<dbReference type="EMBL" id="WELI01000008">
    <property type="protein sequence ID" value="KAB7728378.1"/>
    <property type="molecule type" value="Genomic_DNA"/>
</dbReference>
<keyword evidence="5" id="KW-0812">Transmembrane</keyword>
<dbReference type="Proteomes" id="UP000488299">
    <property type="component" value="Unassembled WGS sequence"/>
</dbReference>
<evidence type="ECO:0000256" key="2">
    <source>
        <dbReference type="ARBA" id="ARBA00007613"/>
    </source>
</evidence>
<dbReference type="SUPFAM" id="SSF56954">
    <property type="entry name" value="Outer membrane efflux proteins (OEP)"/>
    <property type="match status" value="1"/>
</dbReference>
<evidence type="ECO:0000256" key="4">
    <source>
        <dbReference type="ARBA" id="ARBA00022452"/>
    </source>
</evidence>
<dbReference type="Gene3D" id="1.20.1600.10">
    <property type="entry name" value="Outer membrane efflux proteins (OEP)"/>
    <property type="match status" value="1"/>
</dbReference>
<dbReference type="RefSeq" id="WP_152125729.1">
    <property type="nucleotide sequence ID" value="NZ_WELI01000008.1"/>
</dbReference>
<dbReference type="PANTHER" id="PTHR30026">
    <property type="entry name" value="OUTER MEMBRANE PROTEIN TOLC"/>
    <property type="match status" value="1"/>
</dbReference>
<evidence type="ECO:0000256" key="5">
    <source>
        <dbReference type="ARBA" id="ARBA00022692"/>
    </source>
</evidence>
<proteinExistence type="inferred from homology"/>
<feature type="chain" id="PRO_5029648672" evidence="9">
    <location>
        <begin position="19"/>
        <end position="437"/>
    </location>
</feature>
<evidence type="ECO:0000256" key="8">
    <source>
        <dbReference type="SAM" id="Coils"/>
    </source>
</evidence>
<evidence type="ECO:0000256" key="1">
    <source>
        <dbReference type="ARBA" id="ARBA00004442"/>
    </source>
</evidence>
<dbReference type="PANTHER" id="PTHR30026:SF20">
    <property type="entry name" value="OUTER MEMBRANE PROTEIN TOLC"/>
    <property type="match status" value="1"/>
</dbReference>
<comment type="caution">
    <text evidence="10">The sequence shown here is derived from an EMBL/GenBank/DDBJ whole genome shotgun (WGS) entry which is preliminary data.</text>
</comment>
<feature type="coiled-coil region" evidence="8">
    <location>
        <begin position="329"/>
        <end position="356"/>
    </location>
</feature>
<keyword evidence="6" id="KW-0472">Membrane</keyword>
<evidence type="ECO:0000256" key="9">
    <source>
        <dbReference type="SAM" id="SignalP"/>
    </source>
</evidence>
<evidence type="ECO:0000256" key="6">
    <source>
        <dbReference type="ARBA" id="ARBA00023136"/>
    </source>
</evidence>
<evidence type="ECO:0000313" key="11">
    <source>
        <dbReference type="Proteomes" id="UP000488299"/>
    </source>
</evidence>
<gene>
    <name evidence="10" type="ORF">F5984_18575</name>
</gene>
<organism evidence="10 11">
    <name type="scientific">Rudanella paleaurantiibacter</name>
    <dbReference type="NCBI Taxonomy" id="2614655"/>
    <lineage>
        <taxon>Bacteria</taxon>
        <taxon>Pseudomonadati</taxon>
        <taxon>Bacteroidota</taxon>
        <taxon>Cytophagia</taxon>
        <taxon>Cytophagales</taxon>
        <taxon>Cytophagaceae</taxon>
        <taxon>Rudanella</taxon>
    </lineage>
</organism>
<comment type="similarity">
    <text evidence="2">Belongs to the outer membrane factor (OMF) (TC 1.B.17) family.</text>
</comment>
<keyword evidence="8" id="KW-0175">Coiled coil</keyword>